<dbReference type="Pfam" id="PF00755">
    <property type="entry name" value="Carn_acyltransf"/>
    <property type="match status" value="1"/>
</dbReference>
<dbReference type="PROSITE" id="PS00439">
    <property type="entry name" value="ACYLTRANSF_C_1"/>
    <property type="match status" value="1"/>
</dbReference>
<dbReference type="InterPro" id="IPR032071">
    <property type="entry name" value="DUF4806"/>
</dbReference>
<evidence type="ECO:0000256" key="2">
    <source>
        <dbReference type="ARBA" id="ARBA00023315"/>
    </source>
</evidence>
<dbReference type="GO" id="GO:0004102">
    <property type="term" value="F:choline O-acetyltransferase activity"/>
    <property type="evidence" value="ECO:0007669"/>
    <property type="project" value="UniProtKB-EC"/>
</dbReference>
<evidence type="ECO:0000256" key="5">
    <source>
        <dbReference type="ARBA" id="ARBA00048999"/>
    </source>
</evidence>
<dbReference type="InterPro" id="IPR039551">
    <property type="entry name" value="Cho/carn_acyl_trans"/>
</dbReference>
<dbReference type="InterPro" id="IPR042572">
    <property type="entry name" value="Carn_acyl_trans_N"/>
</dbReference>
<reference evidence="9 10" key="1">
    <citation type="submission" date="2024-04" db="EMBL/GenBank/DDBJ databases">
        <authorList>
            <person name="Waldvogel A.-M."/>
            <person name="Schoenle A."/>
        </authorList>
    </citation>
    <scope>NUCLEOTIDE SEQUENCE [LARGE SCALE GENOMIC DNA]</scope>
</reference>
<feature type="region of interest" description="Disordered" evidence="6">
    <location>
        <begin position="102"/>
        <end position="123"/>
    </location>
</feature>
<keyword evidence="2" id="KW-0012">Acyltransferase</keyword>
<comment type="catalytic activity">
    <reaction evidence="4">
        <text>choline + acetyl-CoA = acetylcholine + CoA</text>
        <dbReference type="Rhea" id="RHEA:18821"/>
        <dbReference type="ChEBI" id="CHEBI:15354"/>
        <dbReference type="ChEBI" id="CHEBI:15355"/>
        <dbReference type="ChEBI" id="CHEBI:57287"/>
        <dbReference type="ChEBI" id="CHEBI:57288"/>
        <dbReference type="EC" id="2.3.1.6"/>
    </reaction>
</comment>
<comment type="pathway">
    <text evidence="1">Lipid metabolism; fatty acid beta-oxidation.</text>
</comment>
<accession>A0AAV2JIT3</accession>
<comment type="catalytic activity">
    <reaction evidence="5">
        <text>4,8-dimethylnonanoyl-CoA + (R)-carnitine = O-4,8-dimethylnonanoyl-(R)-carnitine + CoA</text>
        <dbReference type="Rhea" id="RHEA:44860"/>
        <dbReference type="ChEBI" id="CHEBI:16347"/>
        <dbReference type="ChEBI" id="CHEBI:57287"/>
        <dbReference type="ChEBI" id="CHEBI:77061"/>
        <dbReference type="ChEBI" id="CHEBI:84654"/>
    </reaction>
</comment>
<feature type="compositionally biased region" description="Basic residues" evidence="6">
    <location>
        <begin position="30"/>
        <end position="42"/>
    </location>
</feature>
<keyword evidence="10" id="KW-1185">Reference proteome</keyword>
<dbReference type="GO" id="GO:0007274">
    <property type="term" value="P:neuromuscular synaptic transmission"/>
    <property type="evidence" value="ECO:0007669"/>
    <property type="project" value="TreeGrafter"/>
</dbReference>
<dbReference type="EMBL" id="OZ035835">
    <property type="protein sequence ID" value="CAL1577385.1"/>
    <property type="molecule type" value="Genomic_DNA"/>
</dbReference>
<feature type="domain" description="Choline/carnitine acyltransferase" evidence="7">
    <location>
        <begin position="331"/>
        <end position="549"/>
    </location>
</feature>
<protein>
    <recommendedName>
        <fullName evidence="11">DUF4806 domain-containing protein</fullName>
    </recommendedName>
</protein>
<dbReference type="Gene3D" id="1.10.275.20">
    <property type="entry name" value="Choline/Carnitine o-acyltransferase"/>
    <property type="match status" value="1"/>
</dbReference>
<keyword evidence="2" id="KW-0808">Transferase</keyword>
<dbReference type="AlphaFoldDB" id="A0AAV2JIT3"/>
<sequence>MYSIVEFLEAKEVELVPSVWVTNDVETEKNKKRRRKAMKNHRFLSSSEDEAPMSSIPAAQAVHFNACPPPPFVNFDPPAPSQSPPLPPTYTELTAALPGYQHYHWSPQAPQPEPESSHGSHSGLEEAIDLPLADLPQLLAMEDKLGSPEFRCSLTNYLGTIGGANVQDTTSRILKKILSHSLAQKMNWRGVNGKTALATLHLRKVVVVPEGHKRNDAPTPSALYCTVPFVQIIRGILRGWKCIYKATRRLWYVTETLPFICTTGAAEVVVTFTANQPPLPTLPQNQPPLPHNQPPLPALPHNQPPLPHNQPPLPTLPVLANSRSIQTLPKLPLPELSDTLALYLSSMKHLLTEEQFHTTQSLVKQFSAPGGVGPLLQQKLKERRDNTDNWVNEYWLNDMYLNNRSPLPVHTSPAIVFPPQPFRAPSDALSRALPVDYIQGQLARTPMCMEQYYRLFTSNRLPGPQRDTLVTQETCVMPEQEHIIVACKNQFFVLDVVINFCRLNERDLLTQLQRIAKMADSEEDRLPPVGLLTTDERSQWAESRSVLMRGQLFFP</sequence>
<dbReference type="SUPFAM" id="SSF52777">
    <property type="entry name" value="CoA-dependent acyltransferases"/>
    <property type="match status" value="1"/>
</dbReference>
<dbReference type="InterPro" id="IPR042231">
    <property type="entry name" value="Cho/carn_acyl_trans_2"/>
</dbReference>
<dbReference type="PANTHER" id="PTHR22589">
    <property type="entry name" value="CARNITINE O-ACYLTRANSFERASE"/>
    <property type="match status" value="1"/>
</dbReference>
<feature type="domain" description="DUF4806" evidence="8">
    <location>
        <begin position="126"/>
        <end position="199"/>
    </location>
</feature>
<dbReference type="GO" id="GO:0008292">
    <property type="term" value="P:acetylcholine biosynthetic process"/>
    <property type="evidence" value="ECO:0007669"/>
    <property type="project" value="TreeGrafter"/>
</dbReference>
<evidence type="ECO:0008006" key="11">
    <source>
        <dbReference type="Google" id="ProtNLM"/>
    </source>
</evidence>
<evidence type="ECO:0000256" key="4">
    <source>
        <dbReference type="ARBA" id="ARBA00048143"/>
    </source>
</evidence>
<dbReference type="PANTHER" id="PTHR22589:SF14">
    <property type="entry name" value="CHOLINE O-ACETYLTRANSFERASE"/>
    <property type="match status" value="1"/>
</dbReference>
<dbReference type="Gene3D" id="3.30.559.70">
    <property type="entry name" value="Choline/Carnitine o-acyltransferase, domain 2"/>
    <property type="match status" value="1"/>
</dbReference>
<evidence type="ECO:0000256" key="6">
    <source>
        <dbReference type="SAM" id="MobiDB-lite"/>
    </source>
</evidence>
<feature type="region of interest" description="Disordered" evidence="6">
    <location>
        <begin position="73"/>
        <end position="92"/>
    </location>
</feature>
<dbReference type="InterPro" id="IPR000542">
    <property type="entry name" value="Carn_acyl_trans"/>
</dbReference>
<gene>
    <name evidence="9" type="ORF">KC01_LOCUS8742</name>
</gene>
<evidence type="ECO:0000259" key="8">
    <source>
        <dbReference type="Pfam" id="PF16064"/>
    </source>
</evidence>
<dbReference type="GO" id="GO:0005737">
    <property type="term" value="C:cytoplasm"/>
    <property type="evidence" value="ECO:0007669"/>
    <property type="project" value="TreeGrafter"/>
</dbReference>
<dbReference type="Pfam" id="PF16064">
    <property type="entry name" value="DUF4806"/>
    <property type="match status" value="1"/>
</dbReference>
<dbReference type="GO" id="GO:0043005">
    <property type="term" value="C:neuron projection"/>
    <property type="evidence" value="ECO:0007669"/>
    <property type="project" value="TreeGrafter"/>
</dbReference>
<evidence type="ECO:0000256" key="1">
    <source>
        <dbReference type="ARBA" id="ARBA00005005"/>
    </source>
</evidence>
<feature type="region of interest" description="Disordered" evidence="6">
    <location>
        <begin position="279"/>
        <end position="310"/>
    </location>
</feature>
<evidence type="ECO:0000259" key="7">
    <source>
        <dbReference type="Pfam" id="PF00755"/>
    </source>
</evidence>
<feature type="region of interest" description="Disordered" evidence="6">
    <location>
        <begin position="27"/>
        <end position="54"/>
    </location>
</feature>
<evidence type="ECO:0000313" key="9">
    <source>
        <dbReference type="EMBL" id="CAL1577385.1"/>
    </source>
</evidence>
<evidence type="ECO:0000256" key="3">
    <source>
        <dbReference type="ARBA" id="ARBA00037088"/>
    </source>
</evidence>
<evidence type="ECO:0000313" key="10">
    <source>
        <dbReference type="Proteomes" id="UP001497482"/>
    </source>
</evidence>
<dbReference type="Proteomes" id="UP001497482">
    <property type="component" value="Chromosome 13"/>
</dbReference>
<name>A0AAV2JIT3_KNICA</name>
<proteinExistence type="predicted"/>
<organism evidence="9 10">
    <name type="scientific">Knipowitschia caucasica</name>
    <name type="common">Caucasian dwarf goby</name>
    <name type="synonym">Pomatoschistus caucasicus</name>
    <dbReference type="NCBI Taxonomy" id="637954"/>
    <lineage>
        <taxon>Eukaryota</taxon>
        <taxon>Metazoa</taxon>
        <taxon>Chordata</taxon>
        <taxon>Craniata</taxon>
        <taxon>Vertebrata</taxon>
        <taxon>Euteleostomi</taxon>
        <taxon>Actinopterygii</taxon>
        <taxon>Neopterygii</taxon>
        <taxon>Teleostei</taxon>
        <taxon>Neoteleostei</taxon>
        <taxon>Acanthomorphata</taxon>
        <taxon>Gobiaria</taxon>
        <taxon>Gobiiformes</taxon>
        <taxon>Gobioidei</taxon>
        <taxon>Gobiidae</taxon>
        <taxon>Gobiinae</taxon>
        <taxon>Knipowitschia</taxon>
    </lineage>
</organism>
<feature type="compositionally biased region" description="Pro residues" evidence="6">
    <location>
        <begin position="73"/>
        <end position="88"/>
    </location>
</feature>
<comment type="function">
    <text evidence="3">Catalyzes the reversible synthesis of acetylcholine (ACh) from acetyl CoA and choline at cholinergic synapses.</text>
</comment>
<dbReference type="GO" id="GO:0045202">
    <property type="term" value="C:synapse"/>
    <property type="evidence" value="ECO:0007669"/>
    <property type="project" value="GOC"/>
</dbReference>